<name>A0A4S4M0R3_9AGAM</name>
<sequence>MSQYDSRTSANSESAFDNAPRPTHHVHDTSDPLPGARGAQTTTTDYSTGNMEHIEHGDNGARFERRPTGFESLDSDSPASSGLEQQRHSGTGIDRDNEGVPGSDREQEHDIPYDHARSSGTERGDFGTSRTDDRPVGKAGFADKLIGKTEQAVGKLAHKPQLEEKGELRATGGKAAVRGDARAPGI</sequence>
<feature type="compositionally biased region" description="Basic and acidic residues" evidence="1">
    <location>
        <begin position="177"/>
        <end position="186"/>
    </location>
</feature>
<accession>A0A4S4M0R3</accession>
<evidence type="ECO:0008006" key="4">
    <source>
        <dbReference type="Google" id="ProtNLM"/>
    </source>
</evidence>
<evidence type="ECO:0000313" key="3">
    <source>
        <dbReference type="Proteomes" id="UP000310158"/>
    </source>
</evidence>
<dbReference type="EMBL" id="SGPL01000073">
    <property type="protein sequence ID" value="THH18512.1"/>
    <property type="molecule type" value="Genomic_DNA"/>
</dbReference>
<gene>
    <name evidence="2" type="ORF">EW146_g2474</name>
</gene>
<organism evidence="2 3">
    <name type="scientific">Bondarzewia mesenterica</name>
    <dbReference type="NCBI Taxonomy" id="1095465"/>
    <lineage>
        <taxon>Eukaryota</taxon>
        <taxon>Fungi</taxon>
        <taxon>Dikarya</taxon>
        <taxon>Basidiomycota</taxon>
        <taxon>Agaricomycotina</taxon>
        <taxon>Agaricomycetes</taxon>
        <taxon>Russulales</taxon>
        <taxon>Bondarzewiaceae</taxon>
        <taxon>Bondarzewia</taxon>
    </lineage>
</organism>
<feature type="compositionally biased region" description="Basic and acidic residues" evidence="1">
    <location>
        <begin position="52"/>
        <end position="68"/>
    </location>
</feature>
<dbReference type="Proteomes" id="UP000310158">
    <property type="component" value="Unassembled WGS sequence"/>
</dbReference>
<evidence type="ECO:0000256" key="1">
    <source>
        <dbReference type="SAM" id="MobiDB-lite"/>
    </source>
</evidence>
<feature type="compositionally biased region" description="Polar residues" evidence="1">
    <location>
        <begin position="75"/>
        <end position="84"/>
    </location>
</feature>
<feature type="compositionally biased region" description="Polar residues" evidence="1">
    <location>
        <begin position="39"/>
        <end position="50"/>
    </location>
</feature>
<comment type="caution">
    <text evidence="2">The sequence shown here is derived from an EMBL/GenBank/DDBJ whole genome shotgun (WGS) entry which is preliminary data.</text>
</comment>
<dbReference type="OrthoDB" id="3210574at2759"/>
<keyword evidence="3" id="KW-1185">Reference proteome</keyword>
<evidence type="ECO:0000313" key="2">
    <source>
        <dbReference type="EMBL" id="THH18512.1"/>
    </source>
</evidence>
<reference evidence="2 3" key="1">
    <citation type="submission" date="2019-02" db="EMBL/GenBank/DDBJ databases">
        <title>Genome sequencing of the rare red list fungi Bondarzewia mesenterica.</title>
        <authorList>
            <person name="Buettner E."/>
            <person name="Kellner H."/>
        </authorList>
    </citation>
    <scope>NUCLEOTIDE SEQUENCE [LARGE SCALE GENOMIC DNA]</scope>
    <source>
        <strain evidence="2 3">DSM 108281</strain>
    </source>
</reference>
<feature type="compositionally biased region" description="Basic and acidic residues" evidence="1">
    <location>
        <begin position="93"/>
        <end position="136"/>
    </location>
</feature>
<protein>
    <recommendedName>
        <fullName evidence="4">CsbD-like domain-containing protein</fullName>
    </recommendedName>
</protein>
<feature type="region of interest" description="Disordered" evidence="1">
    <location>
        <begin position="1"/>
        <end position="186"/>
    </location>
</feature>
<dbReference type="AlphaFoldDB" id="A0A4S4M0R3"/>
<proteinExistence type="predicted"/>
<feature type="compositionally biased region" description="Polar residues" evidence="1">
    <location>
        <begin position="1"/>
        <end position="15"/>
    </location>
</feature>